<dbReference type="SUPFAM" id="SSF53223">
    <property type="entry name" value="Aminoacid dehydrogenase-like, N-terminal domain"/>
    <property type="match status" value="1"/>
</dbReference>
<dbReference type="InterPro" id="IPR036291">
    <property type="entry name" value="NAD(P)-bd_dom_sf"/>
</dbReference>
<evidence type="ECO:0000313" key="12">
    <source>
        <dbReference type="EMBL" id="CAB0150817.1"/>
    </source>
</evidence>
<evidence type="ECO:0000259" key="11">
    <source>
        <dbReference type="Pfam" id="PF18317"/>
    </source>
</evidence>
<accession>A0A6S6WUH9</accession>
<dbReference type="Pfam" id="PF08501">
    <property type="entry name" value="Shikimate_dh_N"/>
    <property type="match status" value="1"/>
</dbReference>
<evidence type="ECO:0000256" key="6">
    <source>
        <dbReference type="ARBA" id="ARBA00023141"/>
    </source>
</evidence>
<evidence type="ECO:0000259" key="9">
    <source>
        <dbReference type="Pfam" id="PF01488"/>
    </source>
</evidence>
<keyword evidence="6 8" id="KW-0057">Aromatic amino acid biosynthesis</keyword>
<dbReference type="FunFam" id="3.40.50.10860:FF:000006">
    <property type="entry name" value="Shikimate dehydrogenase (NADP(+))"/>
    <property type="match status" value="1"/>
</dbReference>
<feature type="domain" description="Quinate/shikimate 5-dehydrogenase/glutamyl-tRNA reductase" evidence="9">
    <location>
        <begin position="116"/>
        <end position="174"/>
    </location>
</feature>
<dbReference type="Pfam" id="PF01488">
    <property type="entry name" value="Shikimate_DH"/>
    <property type="match status" value="1"/>
</dbReference>
<dbReference type="Pfam" id="PF18317">
    <property type="entry name" value="SDH_C"/>
    <property type="match status" value="1"/>
</dbReference>
<dbReference type="InterPro" id="IPR041121">
    <property type="entry name" value="SDH_C"/>
</dbReference>
<feature type="binding site" evidence="8">
    <location>
        <position position="86"/>
    </location>
    <ligand>
        <name>shikimate</name>
        <dbReference type="ChEBI" id="CHEBI:36208"/>
    </ligand>
</feature>
<comment type="function">
    <text evidence="8">Involved in the biosynthesis of the chorismate, which leads to the biosynthesis of aromatic amino acids. Catalyzes the reversible NADPH linked reduction of 3-dehydroshikimate (DHSA) to yield shikimate (SA).</text>
</comment>
<feature type="binding site" evidence="8">
    <location>
        <position position="220"/>
    </location>
    <ligand>
        <name>shikimate</name>
        <dbReference type="ChEBI" id="CHEBI:36208"/>
    </ligand>
</feature>
<evidence type="ECO:0000256" key="1">
    <source>
        <dbReference type="ARBA" id="ARBA00004871"/>
    </source>
</evidence>
<evidence type="ECO:0000259" key="10">
    <source>
        <dbReference type="Pfam" id="PF08501"/>
    </source>
</evidence>
<comment type="similarity">
    <text evidence="8">Belongs to the shikimate dehydrogenase family.</text>
</comment>
<feature type="active site" description="Proton acceptor" evidence="8">
    <location>
        <position position="65"/>
    </location>
</feature>
<sequence>MTQFTVFGNPIAHSLSPQIHQLFAAQFGGQLNYDRRLATVATFPSAVADFFRCGGQGANVTIPFKVAAMDLVTHLTPRAQRAGSVNTLVPLGHGQLVGDTTDGLGLCRDLQRLLAAELATTKVLIIGAGGAARSVIEPLQALGAEVVIANRSRARVEPLIEVFDELKLLDFASLQAPPEALMGGSDWLLINATSASLLGGKLAIHPSWFAGAKLVYDMMYGTQLTPFLKQATTAGAQQVSDGLGMLVEQAAVSYALWHPGQMPDTASVLTALR</sequence>
<dbReference type="GO" id="GO:0008652">
    <property type="term" value="P:amino acid biosynthetic process"/>
    <property type="evidence" value="ECO:0007669"/>
    <property type="project" value="UniProtKB-KW"/>
</dbReference>
<feature type="binding site" evidence="8">
    <location>
        <position position="61"/>
    </location>
    <ligand>
        <name>shikimate</name>
        <dbReference type="ChEBI" id="CHEBI:36208"/>
    </ligand>
</feature>
<dbReference type="InterPro" id="IPR046346">
    <property type="entry name" value="Aminoacid_DH-like_N_sf"/>
</dbReference>
<dbReference type="AlphaFoldDB" id="A0A6S6WUH9"/>
<dbReference type="InterPro" id="IPR011342">
    <property type="entry name" value="Shikimate_DH"/>
</dbReference>
<comment type="caution">
    <text evidence="8">Lacks conserved residue(s) required for the propagation of feature annotation.</text>
</comment>
<feature type="binding site" evidence="8">
    <location>
        <position position="218"/>
    </location>
    <ligand>
        <name>NADP(+)</name>
        <dbReference type="ChEBI" id="CHEBI:58349"/>
    </ligand>
</feature>
<dbReference type="NCBIfam" id="NF001310">
    <property type="entry name" value="PRK00258.1-2"/>
    <property type="match status" value="1"/>
</dbReference>
<keyword evidence="4 8" id="KW-0521">NADP</keyword>
<organism evidence="12 13">
    <name type="scientific">Pseudidiomarina piscicola</name>
    <dbReference type="NCBI Taxonomy" id="2614830"/>
    <lineage>
        <taxon>Bacteria</taxon>
        <taxon>Pseudomonadati</taxon>
        <taxon>Pseudomonadota</taxon>
        <taxon>Gammaproteobacteria</taxon>
        <taxon>Alteromonadales</taxon>
        <taxon>Idiomarinaceae</taxon>
        <taxon>Pseudidiomarina</taxon>
    </lineage>
</organism>
<feature type="binding site" evidence="8">
    <location>
        <position position="102"/>
    </location>
    <ligand>
        <name>shikimate</name>
        <dbReference type="ChEBI" id="CHEBI:36208"/>
    </ligand>
</feature>
<dbReference type="RefSeq" id="WP_173920258.1">
    <property type="nucleotide sequence ID" value="NZ_CADCXY010000002.1"/>
</dbReference>
<feature type="binding site" evidence="8">
    <location>
        <begin position="127"/>
        <end position="131"/>
    </location>
    <ligand>
        <name>NADP(+)</name>
        <dbReference type="ChEBI" id="CHEBI:58349"/>
    </ligand>
</feature>
<dbReference type="InterPro" id="IPR022893">
    <property type="entry name" value="Shikimate_DH_fam"/>
</dbReference>
<proteinExistence type="inferred from homology"/>
<evidence type="ECO:0000313" key="13">
    <source>
        <dbReference type="Proteomes" id="UP000481517"/>
    </source>
</evidence>
<dbReference type="GO" id="GO:0004764">
    <property type="term" value="F:shikimate 3-dehydrogenase (NADP+) activity"/>
    <property type="evidence" value="ECO:0007669"/>
    <property type="project" value="UniProtKB-UniRule"/>
</dbReference>
<name>A0A6S6WUH9_9GAMM</name>
<dbReference type="EMBL" id="CADCXY010000002">
    <property type="protein sequence ID" value="CAB0150817.1"/>
    <property type="molecule type" value="Genomic_DNA"/>
</dbReference>
<feature type="binding site" evidence="8">
    <location>
        <begin position="14"/>
        <end position="16"/>
    </location>
    <ligand>
        <name>shikimate</name>
        <dbReference type="ChEBI" id="CHEBI:36208"/>
    </ligand>
</feature>
<evidence type="ECO:0000256" key="4">
    <source>
        <dbReference type="ARBA" id="ARBA00022857"/>
    </source>
</evidence>
<dbReference type="HAMAP" id="MF_00222">
    <property type="entry name" value="Shikimate_DH_AroE"/>
    <property type="match status" value="1"/>
</dbReference>
<protein>
    <recommendedName>
        <fullName evidence="2 8">Shikimate dehydrogenase (NADP(+))</fullName>
        <shortName evidence="8">SDH</shortName>
        <ecNumber evidence="2 8">1.1.1.25</ecNumber>
    </recommendedName>
</protein>
<keyword evidence="13" id="KW-1185">Reference proteome</keyword>
<evidence type="ECO:0000256" key="8">
    <source>
        <dbReference type="HAMAP-Rule" id="MF_00222"/>
    </source>
</evidence>
<comment type="catalytic activity">
    <reaction evidence="7 8">
        <text>shikimate + NADP(+) = 3-dehydroshikimate + NADPH + H(+)</text>
        <dbReference type="Rhea" id="RHEA:17737"/>
        <dbReference type="ChEBI" id="CHEBI:15378"/>
        <dbReference type="ChEBI" id="CHEBI:16630"/>
        <dbReference type="ChEBI" id="CHEBI:36208"/>
        <dbReference type="ChEBI" id="CHEBI:57783"/>
        <dbReference type="ChEBI" id="CHEBI:58349"/>
        <dbReference type="EC" id="1.1.1.25"/>
    </reaction>
</comment>
<dbReference type="InterPro" id="IPR013708">
    <property type="entry name" value="Shikimate_DH-bd_N"/>
</dbReference>
<dbReference type="UniPathway" id="UPA00053">
    <property type="reaction ID" value="UER00087"/>
</dbReference>
<dbReference type="EC" id="1.1.1.25" evidence="2 8"/>
<dbReference type="Gene3D" id="3.40.50.10860">
    <property type="entry name" value="Leucine Dehydrogenase, chain A, domain 1"/>
    <property type="match status" value="1"/>
</dbReference>
<dbReference type="Gene3D" id="3.40.50.720">
    <property type="entry name" value="NAD(P)-binding Rossmann-like Domain"/>
    <property type="match status" value="1"/>
</dbReference>
<keyword evidence="5 8" id="KW-0560">Oxidoreductase</keyword>
<dbReference type="Proteomes" id="UP000481517">
    <property type="component" value="Unassembled WGS sequence"/>
</dbReference>
<feature type="binding site" evidence="8">
    <location>
        <position position="249"/>
    </location>
    <ligand>
        <name>shikimate</name>
        <dbReference type="ChEBI" id="CHEBI:36208"/>
    </ligand>
</feature>
<dbReference type="NCBIfam" id="TIGR00507">
    <property type="entry name" value="aroE"/>
    <property type="match status" value="1"/>
</dbReference>
<dbReference type="InterPro" id="IPR006151">
    <property type="entry name" value="Shikm_DH/Glu-tRNA_Rdtase"/>
</dbReference>
<evidence type="ECO:0000256" key="2">
    <source>
        <dbReference type="ARBA" id="ARBA00012962"/>
    </source>
</evidence>
<feature type="domain" description="SDH C-terminal" evidence="11">
    <location>
        <begin position="242"/>
        <end position="273"/>
    </location>
</feature>
<keyword evidence="3 8" id="KW-0028">Amino-acid biosynthesis</keyword>
<dbReference type="GO" id="GO:0050661">
    <property type="term" value="F:NADP binding"/>
    <property type="evidence" value="ECO:0007669"/>
    <property type="project" value="InterPro"/>
</dbReference>
<dbReference type="GO" id="GO:0009073">
    <property type="term" value="P:aromatic amino acid family biosynthetic process"/>
    <property type="evidence" value="ECO:0007669"/>
    <property type="project" value="UniProtKB-KW"/>
</dbReference>
<evidence type="ECO:0000256" key="5">
    <source>
        <dbReference type="ARBA" id="ARBA00023002"/>
    </source>
</evidence>
<dbReference type="PANTHER" id="PTHR21089:SF1">
    <property type="entry name" value="BIFUNCTIONAL 3-DEHYDROQUINATE DEHYDRATASE_SHIKIMATE DEHYDROGENASE, CHLOROPLASTIC"/>
    <property type="match status" value="1"/>
</dbReference>
<dbReference type="SUPFAM" id="SSF51735">
    <property type="entry name" value="NAD(P)-binding Rossmann-fold domains"/>
    <property type="match status" value="1"/>
</dbReference>
<gene>
    <name evidence="8 12" type="primary">aroE</name>
    <name evidence="12" type="ORF">PSI9734_01256</name>
</gene>
<dbReference type="GO" id="GO:0005829">
    <property type="term" value="C:cytosol"/>
    <property type="evidence" value="ECO:0007669"/>
    <property type="project" value="TreeGrafter"/>
</dbReference>
<evidence type="ECO:0000256" key="3">
    <source>
        <dbReference type="ARBA" id="ARBA00022605"/>
    </source>
</evidence>
<comment type="pathway">
    <text evidence="1 8">Metabolic intermediate biosynthesis; chorismate biosynthesis; chorismate from D-erythrose 4-phosphate and phosphoenolpyruvate: step 4/7.</text>
</comment>
<feature type="domain" description="Shikimate dehydrogenase substrate binding N-terminal" evidence="10">
    <location>
        <begin position="6"/>
        <end position="88"/>
    </location>
</feature>
<reference evidence="12 13" key="1">
    <citation type="submission" date="2020-02" db="EMBL/GenBank/DDBJ databases">
        <authorList>
            <person name="Rodrigo-Torres L."/>
            <person name="Arahal R. D."/>
            <person name="Lucena T."/>
        </authorList>
    </citation>
    <scope>NUCLEOTIDE SEQUENCE [LARGE SCALE GENOMIC DNA]</scope>
    <source>
        <strain evidence="12 13">CECT 9734</strain>
    </source>
</reference>
<dbReference type="GO" id="GO:0019632">
    <property type="term" value="P:shikimate metabolic process"/>
    <property type="evidence" value="ECO:0007669"/>
    <property type="project" value="InterPro"/>
</dbReference>
<comment type="subunit">
    <text evidence="8">Homodimer.</text>
</comment>
<dbReference type="GO" id="GO:0009423">
    <property type="term" value="P:chorismate biosynthetic process"/>
    <property type="evidence" value="ECO:0007669"/>
    <property type="project" value="UniProtKB-UniRule"/>
</dbReference>
<evidence type="ECO:0000256" key="7">
    <source>
        <dbReference type="ARBA" id="ARBA00049442"/>
    </source>
</evidence>
<feature type="binding site" evidence="8">
    <location>
        <position position="242"/>
    </location>
    <ligand>
        <name>NADP(+)</name>
        <dbReference type="ChEBI" id="CHEBI:58349"/>
    </ligand>
</feature>
<dbReference type="PANTHER" id="PTHR21089">
    <property type="entry name" value="SHIKIMATE DEHYDROGENASE"/>
    <property type="match status" value="1"/>
</dbReference>
<dbReference type="CDD" id="cd01065">
    <property type="entry name" value="NAD_bind_Shikimate_DH"/>
    <property type="match status" value="1"/>
</dbReference>